<reference evidence="1" key="1">
    <citation type="submission" date="2022-10" db="EMBL/GenBank/DDBJ databases">
        <title>Novel sulphate-reducing endosymbionts in the free-living metamonad Anaeramoeba.</title>
        <authorList>
            <person name="Jerlstrom-Hultqvist J."/>
            <person name="Cepicka I."/>
            <person name="Gallot-Lavallee L."/>
            <person name="Salas-Leiva D."/>
            <person name="Curtis B.A."/>
            <person name="Zahonova K."/>
            <person name="Pipaliya S."/>
            <person name="Dacks J."/>
            <person name="Roger A.J."/>
        </authorList>
    </citation>
    <scope>NUCLEOTIDE SEQUENCE</scope>
    <source>
        <strain evidence="1">BMAN</strain>
    </source>
</reference>
<sequence length="143" mass="17100">MKTQKEKKEQKQKLYWNKKSKGFNLITQLLNPETLKKIKCEQIKNQIKTEKNEITRINLAKDLLKFEPESVEALIVLGNESNLPTEALKYFKKALDIAKNFCKDCFNKFEGLFWLIPETQNFMKAKYAYAWCMFKRIQFIYEN</sequence>
<proteinExistence type="predicted"/>
<dbReference type="Proteomes" id="UP001149090">
    <property type="component" value="Unassembled WGS sequence"/>
</dbReference>
<evidence type="ECO:0000313" key="2">
    <source>
        <dbReference type="Proteomes" id="UP001149090"/>
    </source>
</evidence>
<dbReference type="AlphaFoldDB" id="A0A9Q0LUP7"/>
<protein>
    <submittedName>
        <fullName evidence="1">Protein st7</fullName>
    </submittedName>
</protein>
<name>A0A9Q0LUP7_ANAIG</name>
<comment type="caution">
    <text evidence="1">The sequence shown here is derived from an EMBL/GenBank/DDBJ whole genome shotgun (WGS) entry which is preliminary data.</text>
</comment>
<dbReference type="EMBL" id="JAPDFW010000033">
    <property type="protein sequence ID" value="KAJ5079367.1"/>
    <property type="molecule type" value="Genomic_DNA"/>
</dbReference>
<keyword evidence="2" id="KW-1185">Reference proteome</keyword>
<gene>
    <name evidence="1" type="ORF">M0811_04388</name>
</gene>
<organism evidence="1 2">
    <name type="scientific">Anaeramoeba ignava</name>
    <name type="common">Anaerobic marine amoeba</name>
    <dbReference type="NCBI Taxonomy" id="1746090"/>
    <lineage>
        <taxon>Eukaryota</taxon>
        <taxon>Metamonada</taxon>
        <taxon>Anaeramoebidae</taxon>
        <taxon>Anaeramoeba</taxon>
    </lineage>
</organism>
<evidence type="ECO:0000313" key="1">
    <source>
        <dbReference type="EMBL" id="KAJ5079367.1"/>
    </source>
</evidence>
<accession>A0A9Q0LUP7</accession>